<evidence type="ECO:0008006" key="3">
    <source>
        <dbReference type="Google" id="ProtNLM"/>
    </source>
</evidence>
<dbReference type="SUPFAM" id="SSF88946">
    <property type="entry name" value="Sigma2 domain of RNA polymerase sigma factors"/>
    <property type="match status" value="1"/>
</dbReference>
<dbReference type="RefSeq" id="WP_010036558.1">
    <property type="nucleotide sequence ID" value="NZ_CP025958.1"/>
</dbReference>
<dbReference type="InterPro" id="IPR013325">
    <property type="entry name" value="RNA_pol_sigma_r2"/>
</dbReference>
<dbReference type="AlphaFoldDB" id="A0A2Z3GYK5"/>
<dbReference type="GO" id="GO:0006352">
    <property type="term" value="P:DNA-templated transcription initiation"/>
    <property type="evidence" value="ECO:0007669"/>
    <property type="project" value="InterPro"/>
</dbReference>
<reference evidence="1 2" key="1">
    <citation type="submission" date="2018-01" db="EMBL/GenBank/DDBJ databases">
        <title>G. obscuriglobus.</title>
        <authorList>
            <person name="Franke J."/>
            <person name="Blomberg W."/>
            <person name="Selmecki A."/>
        </authorList>
    </citation>
    <scope>NUCLEOTIDE SEQUENCE [LARGE SCALE GENOMIC DNA]</scope>
    <source>
        <strain evidence="1 2">DSM 5831</strain>
    </source>
</reference>
<keyword evidence="2" id="KW-1185">Reference proteome</keyword>
<gene>
    <name evidence="1" type="ORF">C1280_17095</name>
</gene>
<dbReference type="GO" id="GO:0003700">
    <property type="term" value="F:DNA-binding transcription factor activity"/>
    <property type="evidence" value="ECO:0007669"/>
    <property type="project" value="InterPro"/>
</dbReference>
<dbReference type="KEGG" id="gog:C1280_17095"/>
<protein>
    <recommendedName>
        <fullName evidence="3">RNA polymerase sigma-70 region 2 domain-containing protein</fullName>
    </recommendedName>
</protein>
<dbReference type="Proteomes" id="UP000245802">
    <property type="component" value="Chromosome"/>
</dbReference>
<name>A0A2Z3GYK5_9BACT</name>
<organism evidence="1 2">
    <name type="scientific">Gemmata obscuriglobus</name>
    <dbReference type="NCBI Taxonomy" id="114"/>
    <lineage>
        <taxon>Bacteria</taxon>
        <taxon>Pseudomonadati</taxon>
        <taxon>Planctomycetota</taxon>
        <taxon>Planctomycetia</taxon>
        <taxon>Gemmatales</taxon>
        <taxon>Gemmataceae</taxon>
        <taxon>Gemmata</taxon>
    </lineage>
</organism>
<dbReference type="Gene3D" id="1.10.1740.10">
    <property type="match status" value="1"/>
</dbReference>
<dbReference type="OrthoDB" id="290588at2"/>
<proteinExistence type="predicted"/>
<evidence type="ECO:0000313" key="1">
    <source>
        <dbReference type="EMBL" id="AWM38528.1"/>
    </source>
</evidence>
<evidence type="ECO:0000313" key="2">
    <source>
        <dbReference type="Proteomes" id="UP000245802"/>
    </source>
</evidence>
<accession>A0A2Z3GYK5</accession>
<sequence length="103" mass="11386">MSVTRPTEILRRLEPAAAPDGELLARFAAHRDQNAFTELARRHGGMVLCVCERVKRSRADSEDAFQAVFLVLAKKAGTVRDPPDGSRRYSPGQMCAAVSWTGW</sequence>
<dbReference type="EMBL" id="CP025958">
    <property type="protein sequence ID" value="AWM38528.1"/>
    <property type="molecule type" value="Genomic_DNA"/>
</dbReference>